<reference evidence="1 2" key="1">
    <citation type="submission" date="2011-11" db="EMBL/GenBank/DDBJ databases">
        <title>Complete sequence of Granulicella mallensis MP5ACTX8.</title>
        <authorList>
            <consortium name="US DOE Joint Genome Institute"/>
            <person name="Lucas S."/>
            <person name="Copeland A."/>
            <person name="Lapidus A."/>
            <person name="Cheng J.-F."/>
            <person name="Goodwin L."/>
            <person name="Pitluck S."/>
            <person name="Peters L."/>
            <person name="Lu M."/>
            <person name="Detter J.C."/>
            <person name="Han C."/>
            <person name="Tapia R."/>
            <person name="Land M."/>
            <person name="Hauser L."/>
            <person name="Kyrpides N."/>
            <person name="Ivanova N."/>
            <person name="Mikhailova N."/>
            <person name="Pagani I."/>
            <person name="Rawat S."/>
            <person name="Mannisto M."/>
            <person name="Haggblom M."/>
            <person name="Woyke T."/>
        </authorList>
    </citation>
    <scope>NUCLEOTIDE SEQUENCE [LARGE SCALE GENOMIC DNA]</scope>
    <source>
        <strain evidence="2">ATCC BAA-1857 / DSM 23137 / MP5ACTX8</strain>
    </source>
</reference>
<organism evidence="1 2">
    <name type="scientific">Granulicella mallensis (strain ATCC BAA-1857 / DSM 23137 / MP5ACTX8)</name>
    <dbReference type="NCBI Taxonomy" id="682795"/>
    <lineage>
        <taxon>Bacteria</taxon>
        <taxon>Pseudomonadati</taxon>
        <taxon>Acidobacteriota</taxon>
        <taxon>Terriglobia</taxon>
        <taxon>Terriglobales</taxon>
        <taxon>Acidobacteriaceae</taxon>
        <taxon>Granulicella</taxon>
    </lineage>
</organism>
<dbReference type="Proteomes" id="UP000007113">
    <property type="component" value="Chromosome"/>
</dbReference>
<dbReference type="HOGENOM" id="CLU_1136789_0_0_0"/>
<dbReference type="EMBL" id="CP003130">
    <property type="protein sequence ID" value="AEU35717.1"/>
    <property type="molecule type" value="Genomic_DNA"/>
</dbReference>
<name>G8P001_GRAMM</name>
<sequence precursor="true">MDIPKIRKIVLVLCTAMIAVPLLFSATMYASAWYCRIQAQRLLACVRSLQPGITTEAESHRLLRPVQGHLHWGRRVTSERPFVVTEEYQVANSPSWMNFVFMHTPDPLRGVIGGHLMLDGAMFAVLQEFKSGILSKLYVYETSDGVGHPFSAHATIYGHHATDDVPQWSDRREFNGYLVNSMPLIADTEGRPLARLVLFREDVFVDERGTVEQRRKALDFHLECLTAIRGCHDASLILQPEPNP</sequence>
<gene>
    <name evidence="1" type="ordered locus">AciX8_1374</name>
</gene>
<accession>G8P001</accession>
<protein>
    <submittedName>
        <fullName evidence="1">Uncharacterized protein</fullName>
    </submittedName>
</protein>
<keyword evidence="2" id="KW-1185">Reference proteome</keyword>
<dbReference type="AlphaFoldDB" id="G8P001"/>
<proteinExistence type="predicted"/>
<dbReference type="STRING" id="682795.AciX8_1374"/>
<evidence type="ECO:0000313" key="1">
    <source>
        <dbReference type="EMBL" id="AEU35717.1"/>
    </source>
</evidence>
<evidence type="ECO:0000313" key="2">
    <source>
        <dbReference type="Proteomes" id="UP000007113"/>
    </source>
</evidence>
<dbReference type="OrthoDB" id="9793230at2"/>
<dbReference type="KEGG" id="gma:AciX8_1374"/>
<dbReference type="RefSeq" id="WP_014264597.1">
    <property type="nucleotide sequence ID" value="NC_016631.1"/>
</dbReference>